<dbReference type="GeneID" id="112690878"/>
<evidence type="ECO:0000256" key="1">
    <source>
        <dbReference type="SAM" id="MobiDB-lite"/>
    </source>
</evidence>
<feature type="region of interest" description="Disordered" evidence="1">
    <location>
        <begin position="1060"/>
        <end position="1089"/>
    </location>
</feature>
<name>A0A8B8GC31_9HEMI</name>
<feature type="region of interest" description="Disordered" evidence="1">
    <location>
        <begin position="82"/>
        <end position="107"/>
    </location>
</feature>
<dbReference type="RefSeq" id="XP_025420769.1">
    <property type="nucleotide sequence ID" value="XM_025564984.1"/>
</dbReference>
<reference evidence="3" key="1">
    <citation type="submission" date="2025-08" db="UniProtKB">
        <authorList>
            <consortium name="RefSeq"/>
        </authorList>
    </citation>
    <scope>IDENTIFICATION</scope>
    <source>
        <tissue evidence="3">Whole body</tissue>
    </source>
</reference>
<dbReference type="Proteomes" id="UP000694846">
    <property type="component" value="Unplaced"/>
</dbReference>
<feature type="compositionally biased region" description="Basic residues" evidence="1">
    <location>
        <begin position="1060"/>
        <end position="1071"/>
    </location>
</feature>
<protein>
    <submittedName>
        <fullName evidence="3">Uncharacterized protein</fullName>
    </submittedName>
</protein>
<organism evidence="2 3">
    <name type="scientific">Sipha flava</name>
    <name type="common">yellow sugarcane aphid</name>
    <dbReference type="NCBI Taxonomy" id="143950"/>
    <lineage>
        <taxon>Eukaryota</taxon>
        <taxon>Metazoa</taxon>
        <taxon>Ecdysozoa</taxon>
        <taxon>Arthropoda</taxon>
        <taxon>Hexapoda</taxon>
        <taxon>Insecta</taxon>
        <taxon>Pterygota</taxon>
        <taxon>Neoptera</taxon>
        <taxon>Paraneoptera</taxon>
        <taxon>Hemiptera</taxon>
        <taxon>Sternorrhyncha</taxon>
        <taxon>Aphidomorpha</taxon>
        <taxon>Aphidoidea</taxon>
        <taxon>Aphididae</taxon>
        <taxon>Sipha</taxon>
    </lineage>
</organism>
<evidence type="ECO:0000313" key="2">
    <source>
        <dbReference type="Proteomes" id="UP000694846"/>
    </source>
</evidence>
<sequence length="1407" mass="158927">MSAFVRDGSLCRRKKRRAENHDTPPITEQMSSKDEQITRIKKNRKTDNFLKTDLPLHNQDFVRCCAVAFERYVIELADPDVTDDEDEWNASPLDWNPPPDILNSSTRNDSLITDQHYDRTKRFLLRDFQNISEECINQDFKNHMLSLDEDKQKEQLERILIQSYSATNGNLKQSRAMIKQLENKIKVLFVFPVEPPTSEVKKKILTCIEDIKQNPKKKNIFHCIYRTIQKETINKKIKKLFGSKYFESDEKFMKEQFKTNLKEKSKNTENNNKICSLQKSHSLHHSPKNSSELTTTSQSSISSKVLKHPIPLKNRTSNVNKKSNVTQNILKEMNVSINDKLNNNINIQVPVSSKQTEIETSNTTMEITDQTVVNNLNFQNDGYLNVQENDCSTKITQMNKNILDTKNSTELINNVLDDKNSENISSRPNSRGNEQHTIDHIIEYLETNKCNGDVDSRILEMETNVIDINLKDIGISKNKCKDKTTNIENMVNHPIQKSDTTNSKRRIHLKPKNAATIRSKFESIHVKNKNLVNHSVEKSDSTNITNNGIIQVNKSLSTETKVTNTENNPIREPRTTNIKCDNYTVEKLNSKKHKKNNILKVSKSLFIRSECKIRNAIGEPRTKNIILENQTDESIDSVISKNNGPLSTLSEITLTNAEISIDGSKNQSDNYSVETDSTISKNNEPSTLSEITLINAEISPDRTKNQLDNYSVEKDSTIGKNNEPSTLSEVTSTNAKISPNKESIIKQIKLGNFMDEKADLANSALDMNIDNIYLTNTSTSSNVKLIDPKNCSIGEKITKNQSNNITVEIGLIINKNNERSTLSEVTLKNAMISPNKEPVYKKIKLIHHTDKITNLAISKNVFIKDDGLCLNNISCTLSEGTLRNAENSSVNEQNTKNKMNNQTIKISNSTTSINDDGLCLSYALSTLPDATMINAENSPITEPITKNSKCLDQNDDFFTIYNSSFSNSDVVVSNDENMFVGGSKSNRNELNNHCVEITNSIKSEITAEIVKSKPLMSVRSEFSLSNSFNGVYSIDKTTTEPRNHRNVEKNNLLENALRKKNSSVLSKKKNSKNNPNLSRTLKKSTKTQVKSPCTNFTVENNPQQFNIAHDSSTSIHLSSYNNIYNSGTFNLQPNNEKDYVSVTPSIQPPINVNYYYSNPIVSLHSFVNGTQQVAMNTSHLISNTQYSNNNLQDSPVIRSRAQPSRILKNNQNSTNTIAQSSVSRSSIYTHSSTSINTQTSVTSDSRSNRLIENTFCNTAQNNSTSNNYYNSATTNNCITYDHVFHDLPNTSFSHPNNNTSSKFNQFSFPPIAGVPYFGNRNSTEPPLNNASFREASINNYLFQNHLNSHYNQNWNKQMSMSSQQVANATVDSFQPSNHNSQSRCMATNCTNCSNCKTGCYCFICYKK</sequence>
<feature type="region of interest" description="Disordered" evidence="1">
    <location>
        <begin position="664"/>
        <end position="684"/>
    </location>
</feature>
<evidence type="ECO:0000313" key="3">
    <source>
        <dbReference type="RefSeq" id="XP_025420769.1"/>
    </source>
</evidence>
<keyword evidence="2" id="KW-1185">Reference proteome</keyword>
<dbReference type="OrthoDB" id="6612396at2759"/>
<feature type="region of interest" description="Disordered" evidence="1">
    <location>
        <begin position="13"/>
        <end position="36"/>
    </location>
</feature>
<feature type="region of interest" description="Disordered" evidence="1">
    <location>
        <begin position="278"/>
        <end position="318"/>
    </location>
</feature>
<gene>
    <name evidence="3" type="primary">LOC112690878</name>
</gene>
<accession>A0A8B8GC31</accession>
<feature type="compositionally biased region" description="Polar residues" evidence="1">
    <location>
        <begin position="288"/>
        <end position="303"/>
    </location>
</feature>
<proteinExistence type="predicted"/>